<dbReference type="GO" id="GO:0005739">
    <property type="term" value="C:mitochondrion"/>
    <property type="evidence" value="ECO:0007669"/>
    <property type="project" value="UniProtKB-SubCell"/>
</dbReference>
<dbReference type="InterPro" id="IPR011990">
    <property type="entry name" value="TPR-like_helical_dom_sf"/>
</dbReference>
<dbReference type="AlphaFoldDB" id="A0A7C8IQK5"/>
<reference evidence="8 9" key="1">
    <citation type="submission" date="2019-12" db="EMBL/GenBank/DDBJ databases">
        <title>Draft genome sequence of the ascomycete Xylaria multiplex DSM 110363.</title>
        <authorList>
            <person name="Buettner E."/>
            <person name="Kellner H."/>
        </authorList>
    </citation>
    <scope>NUCLEOTIDE SEQUENCE [LARGE SCALE GENOMIC DNA]</scope>
    <source>
        <strain evidence="8 9">DSM 110363</strain>
    </source>
</reference>
<gene>
    <name evidence="8" type="ORF">GQX73_g9558</name>
</gene>
<keyword evidence="4" id="KW-0256">Endoplasmic reticulum</keyword>
<dbReference type="InterPro" id="IPR052374">
    <property type="entry name" value="SERAC1"/>
</dbReference>
<keyword evidence="9" id="KW-1185">Reference proteome</keyword>
<accession>A0A7C8IQK5</accession>
<name>A0A7C8IQK5_9PEZI</name>
<dbReference type="InterPro" id="IPR029058">
    <property type="entry name" value="AB_hydrolase_fold"/>
</dbReference>
<evidence type="ECO:0000256" key="2">
    <source>
        <dbReference type="ARBA" id="ARBA00004240"/>
    </source>
</evidence>
<dbReference type="Gene3D" id="1.25.40.10">
    <property type="entry name" value="Tetratricopeptide repeat domain"/>
    <property type="match status" value="1"/>
</dbReference>
<keyword evidence="6" id="KW-0472">Membrane</keyword>
<evidence type="ECO:0000256" key="4">
    <source>
        <dbReference type="ARBA" id="ARBA00022824"/>
    </source>
</evidence>
<evidence type="ECO:0000313" key="8">
    <source>
        <dbReference type="EMBL" id="KAF2964022.1"/>
    </source>
</evidence>
<dbReference type="Gene3D" id="3.40.50.300">
    <property type="entry name" value="P-loop containing nucleotide triphosphate hydrolases"/>
    <property type="match status" value="1"/>
</dbReference>
<evidence type="ECO:0008006" key="10">
    <source>
        <dbReference type="Google" id="ProtNLM"/>
    </source>
</evidence>
<sequence length="906" mass="103483">MAVEMKSCDWKWWRTNNRNSGERSATTPIAPENQPIVDNSDDKNEDNSGLRVFVTVPTVTLVMEIATTNGNTPSIVCTHELNGHWEETWTGKAPETGRPVFWIKDLLPADLPHARIMTYGYSSQVSSVKYLTQRTLYSQSKVLLTTLKRSRQDGSATNRPIIFIAHSLGGLVVKSALIHADRDDHAFNDIRVYLNWLQCQLEQYKSLNTFFPTYCLYEDEVFLANAGSSMTVPRVAATPRELLNTTTLLTASRQQDHMNLCKSQSRDLEYRETLQQLRMMYEQSRDLVSKNILLDQLRQNPSAAANNYGDTFYIPVNLPQNRVTPFLGHDTELRTLYDYLSNQSLVTLIGPHGIGKTQIALEYAYAYQSNYSSVFWVDAQNWFTLYSSFLKITEQLKNHYVGTSRGEERLKTLHYLYLGGLIDEEGRVQSCNISAELLFLVCRKWLERRGNNGWLLIIDGMDRDTDLREFQIGKMLDSPINGHVIITSRCLRRGQTLDVHELEPNDAATLLRQTTRLEETLNSDTLELVNKLGRVPLAIKQAGAFLSSSQWPVPRYSQTLSSNLLPKSRIATLSNHSPLTIVWTISIKQLGKETVELLNAIAFLSDYNIPIKFIESAVEEFSDSEADSVVEKELTTLKEYSLIRYDSATQAVALDPCMSRWLRERIEENPDDYRLRARKACSSVSSYLKSATADLDPMTYTAKQYRVEKCILPYIERCCYDIVFDDYQQVPFSGVMLLQDMHDIEGSLGPAHIRTLEYAVLLASQYQEEGEHAKAEIFWRRANSSQSKTLGDFHPLTLKTATSLAMILQQQGKYSQAKAICSSTRNSIATVLGDDHLDSLRLMVNIAVLYTLERRFEEADEEYRKVLRKMEEKLGPDHEDVKRIEEYRILNSKQIRPGLEEAHEEF</sequence>
<evidence type="ECO:0000256" key="7">
    <source>
        <dbReference type="SAM" id="MobiDB-lite"/>
    </source>
</evidence>
<dbReference type="EMBL" id="WUBL01000170">
    <property type="protein sequence ID" value="KAF2964022.1"/>
    <property type="molecule type" value="Genomic_DNA"/>
</dbReference>
<dbReference type="PANTHER" id="PTHR48182:SF2">
    <property type="entry name" value="PROTEIN SERAC1"/>
    <property type="match status" value="1"/>
</dbReference>
<keyword evidence="5" id="KW-0496">Mitochondrion</keyword>
<dbReference type="SUPFAM" id="SSF48452">
    <property type="entry name" value="TPR-like"/>
    <property type="match status" value="1"/>
</dbReference>
<organism evidence="8 9">
    <name type="scientific">Xylaria multiplex</name>
    <dbReference type="NCBI Taxonomy" id="323545"/>
    <lineage>
        <taxon>Eukaryota</taxon>
        <taxon>Fungi</taxon>
        <taxon>Dikarya</taxon>
        <taxon>Ascomycota</taxon>
        <taxon>Pezizomycotina</taxon>
        <taxon>Sordariomycetes</taxon>
        <taxon>Xylariomycetidae</taxon>
        <taxon>Xylariales</taxon>
        <taxon>Xylariaceae</taxon>
        <taxon>Xylaria</taxon>
    </lineage>
</organism>
<feature type="compositionally biased region" description="Polar residues" evidence="7">
    <location>
        <begin position="16"/>
        <end position="27"/>
    </location>
</feature>
<dbReference type="GO" id="GO:0005783">
    <property type="term" value="C:endoplasmic reticulum"/>
    <property type="evidence" value="ECO:0007669"/>
    <property type="project" value="UniProtKB-SubCell"/>
</dbReference>
<protein>
    <recommendedName>
        <fullName evidence="10">NB-ARC domain-containing protein</fullName>
    </recommendedName>
</protein>
<evidence type="ECO:0000256" key="1">
    <source>
        <dbReference type="ARBA" id="ARBA00004173"/>
    </source>
</evidence>
<evidence type="ECO:0000256" key="6">
    <source>
        <dbReference type="ARBA" id="ARBA00023136"/>
    </source>
</evidence>
<dbReference type="InterPro" id="IPR027417">
    <property type="entry name" value="P-loop_NTPase"/>
</dbReference>
<dbReference type="GO" id="GO:0016020">
    <property type="term" value="C:membrane"/>
    <property type="evidence" value="ECO:0007669"/>
    <property type="project" value="UniProtKB-SubCell"/>
</dbReference>
<evidence type="ECO:0000256" key="5">
    <source>
        <dbReference type="ARBA" id="ARBA00023128"/>
    </source>
</evidence>
<proteinExistence type="predicted"/>
<dbReference type="SUPFAM" id="SSF52540">
    <property type="entry name" value="P-loop containing nucleoside triphosphate hydrolases"/>
    <property type="match status" value="1"/>
</dbReference>
<evidence type="ECO:0000256" key="3">
    <source>
        <dbReference type="ARBA" id="ARBA00004370"/>
    </source>
</evidence>
<dbReference type="InParanoid" id="A0A7C8IQK5"/>
<dbReference type="OrthoDB" id="626167at2759"/>
<dbReference type="Proteomes" id="UP000481858">
    <property type="component" value="Unassembled WGS sequence"/>
</dbReference>
<comment type="subcellular location">
    <subcellularLocation>
        <location evidence="2">Endoplasmic reticulum</location>
    </subcellularLocation>
    <subcellularLocation>
        <location evidence="3">Membrane</location>
    </subcellularLocation>
    <subcellularLocation>
        <location evidence="1">Mitochondrion</location>
    </subcellularLocation>
</comment>
<dbReference type="SUPFAM" id="SSF53474">
    <property type="entry name" value="alpha/beta-Hydrolases"/>
    <property type="match status" value="1"/>
</dbReference>
<comment type="caution">
    <text evidence="8">The sequence shown here is derived from an EMBL/GenBank/DDBJ whole genome shotgun (WGS) entry which is preliminary data.</text>
</comment>
<dbReference type="PANTHER" id="PTHR48182">
    <property type="entry name" value="PROTEIN SERAC1"/>
    <property type="match status" value="1"/>
</dbReference>
<evidence type="ECO:0000313" key="9">
    <source>
        <dbReference type="Proteomes" id="UP000481858"/>
    </source>
</evidence>
<dbReference type="Pfam" id="PF13424">
    <property type="entry name" value="TPR_12"/>
    <property type="match status" value="1"/>
</dbReference>
<feature type="region of interest" description="Disordered" evidence="7">
    <location>
        <begin position="16"/>
        <end position="48"/>
    </location>
</feature>